<evidence type="ECO:0000313" key="2">
    <source>
        <dbReference type="EMBL" id="CBZ40265.1"/>
    </source>
</evidence>
<evidence type="ECO:0000256" key="1">
    <source>
        <dbReference type="SAM" id="Coils"/>
    </source>
</evidence>
<gene>
    <name evidence="2" type="ORF">MSUIS_01720</name>
</gene>
<dbReference type="KEGG" id="msk:MSUIS_01720"/>
<sequence length="364" mass="42064">MLFKQGLYVLIPVLGASAPVTVFLLKDSNLANHLSSVFSSGGGITNQLSFGNIGKKELTSNNFGYSTTTAGLNVNEFKNNSENLEINSEGVQEHILLLDNGLNSEADGRVIHQIMKEVRKDFNARTIQGNSQGNLKEAKEKVNTHNQNYEKVKKTIEEWKKKQPSFKESSGKFKERWWEEVKEQEIKTLSKGEREALFLFYEKYTELREKKMGYSQQLKEVEEGKDPNSLNSGTLSSERNVLEALKKISWKEENIIEKIKEYLSKDKKENNPLEILLKGKDYLTETQLRSEEWEKRLQEFDQRHDLLRQWWGKRSLSRERIDHSVSVLRKTMTAVESEVVLMIAERLINEMTTGDIKVEEKLLN</sequence>
<keyword evidence="1" id="KW-0175">Coiled coil</keyword>
<dbReference type="HOGENOM" id="CLU_064929_0_0_14"/>
<dbReference type="RefSeq" id="WP_013608877.1">
    <property type="nucleotide sequence ID" value="NC_015153.1"/>
</dbReference>
<name>F0V343_MYCS3</name>
<organism evidence="2 3">
    <name type="scientific">Mycoplasma suis (strain KI_3806)</name>
    <dbReference type="NCBI Taxonomy" id="708248"/>
    <lineage>
        <taxon>Bacteria</taxon>
        <taxon>Bacillati</taxon>
        <taxon>Mycoplasmatota</taxon>
        <taxon>Mollicutes</taxon>
        <taxon>Mycoplasmataceae</taxon>
        <taxon>Mycoplasma</taxon>
    </lineage>
</organism>
<dbReference type="Proteomes" id="UP000008645">
    <property type="component" value="Chromosome"/>
</dbReference>
<evidence type="ECO:0000313" key="3">
    <source>
        <dbReference type="Proteomes" id="UP000008645"/>
    </source>
</evidence>
<protein>
    <submittedName>
        <fullName evidence="2">Uncharacterized protein</fullName>
    </submittedName>
</protein>
<accession>F0V343</accession>
<dbReference type="AlphaFoldDB" id="F0V343"/>
<dbReference type="EMBL" id="FQ790233">
    <property type="protein sequence ID" value="CBZ40265.1"/>
    <property type="molecule type" value="Genomic_DNA"/>
</dbReference>
<reference evidence="2 3" key="1">
    <citation type="journal article" date="2011" name="J. Bacteriol.">
        <title>Complete genome sequence of the hemotrophic Mycoplasma suis strain KI3806.</title>
        <authorList>
            <person name="Oehlerking J."/>
            <person name="Kube M."/>
            <person name="Felder K.M."/>
            <person name="Matter D."/>
            <person name="Wittenbrink M.M."/>
            <person name="Schwarzenbach S."/>
            <person name="Kramer M.M."/>
            <person name="Hoelzle K."/>
            <person name="Hoelzle L.E."/>
        </authorList>
    </citation>
    <scope>NUCLEOTIDE SEQUENCE [LARGE SCALE GENOMIC DNA]</scope>
    <source>
        <strain evidence="3">KI_3806</strain>
    </source>
</reference>
<feature type="coiled-coil region" evidence="1">
    <location>
        <begin position="135"/>
        <end position="162"/>
    </location>
</feature>
<proteinExistence type="predicted"/>